<dbReference type="Proteomes" id="UP000184097">
    <property type="component" value="Unassembled WGS sequence"/>
</dbReference>
<sequence>MKVSKYEYTMQLLAAMASINIARQQKISRTKAFFKFMKSKTGEMLFDESTDMWMNGPDYIADEYRREMQAKRKQKK</sequence>
<dbReference type="EMBL" id="FRDH01000006">
    <property type="protein sequence ID" value="SHN56689.1"/>
    <property type="molecule type" value="Genomic_DNA"/>
</dbReference>
<protein>
    <submittedName>
        <fullName evidence="1">Uncharacterized protein</fullName>
    </submittedName>
</protein>
<evidence type="ECO:0000313" key="2">
    <source>
        <dbReference type="Proteomes" id="UP000184097"/>
    </source>
</evidence>
<accession>A0A1M7SDX9</accession>
<organism evidence="1 2">
    <name type="scientific">Butyrivibrio hungatei DSM 14810</name>
    <dbReference type="NCBI Taxonomy" id="1121132"/>
    <lineage>
        <taxon>Bacteria</taxon>
        <taxon>Bacillati</taxon>
        <taxon>Bacillota</taxon>
        <taxon>Clostridia</taxon>
        <taxon>Lachnospirales</taxon>
        <taxon>Lachnospiraceae</taxon>
        <taxon>Butyrivibrio</taxon>
    </lineage>
</organism>
<proteinExistence type="predicted"/>
<reference evidence="1 2" key="1">
    <citation type="submission" date="2016-12" db="EMBL/GenBank/DDBJ databases">
        <authorList>
            <person name="Song W.-J."/>
            <person name="Kurnit D.M."/>
        </authorList>
    </citation>
    <scope>NUCLEOTIDE SEQUENCE [LARGE SCALE GENOMIC DNA]</scope>
    <source>
        <strain evidence="1 2">DSM 14810</strain>
    </source>
</reference>
<gene>
    <name evidence="1" type="ORF">SAMN02745247_01554</name>
</gene>
<dbReference type="RefSeq" id="WP_072702535.1">
    <property type="nucleotide sequence ID" value="NZ_FRDH01000006.1"/>
</dbReference>
<name>A0A1M7SDX9_9FIRM</name>
<evidence type="ECO:0000313" key="1">
    <source>
        <dbReference type="EMBL" id="SHN56689.1"/>
    </source>
</evidence>
<dbReference type="AlphaFoldDB" id="A0A1M7SDX9"/>